<dbReference type="Proteomes" id="UP001160499">
    <property type="component" value="Unassembled WGS sequence"/>
</dbReference>
<evidence type="ECO:0000259" key="1">
    <source>
        <dbReference type="Pfam" id="PF11181"/>
    </source>
</evidence>
<dbReference type="EMBL" id="JARXVH010000028">
    <property type="protein sequence ID" value="MDH6221981.1"/>
    <property type="molecule type" value="Genomic_DNA"/>
</dbReference>
<proteinExistence type="predicted"/>
<feature type="domain" description="General stress protein 17M-like" evidence="1">
    <location>
        <begin position="25"/>
        <end position="92"/>
    </location>
</feature>
<dbReference type="InterPro" id="IPR025889">
    <property type="entry name" value="GSP17M-like_dom"/>
</dbReference>
<evidence type="ECO:0000313" key="2">
    <source>
        <dbReference type="EMBL" id="MDH6221981.1"/>
    </source>
</evidence>
<reference evidence="2 3" key="1">
    <citation type="submission" date="2023-04" db="EMBL/GenBank/DDBJ databases">
        <title>Forest soil microbial communities from Buena Vista Peninsula, Colon Province, Panama.</title>
        <authorList>
            <person name="Bouskill N."/>
        </authorList>
    </citation>
    <scope>NUCLEOTIDE SEQUENCE [LARGE SCALE GENOMIC DNA]</scope>
    <source>
        <strain evidence="2 3">GGS1</strain>
    </source>
</reference>
<dbReference type="RefSeq" id="WP_280882657.1">
    <property type="nucleotide sequence ID" value="NZ_JARXVH010000028.1"/>
</dbReference>
<accession>A0ABT6M1X0</accession>
<comment type="caution">
    <text evidence="2">The sequence shown here is derived from an EMBL/GenBank/DDBJ whole genome shotgun (WGS) entry which is preliminary data.</text>
</comment>
<sequence length="101" mass="10767">MSGIAGRAGGRGRKDWLTNEQARRTIVSFTSYHDAERAVDHLSDQGFPVDRMALIGKDVCLVEQVAGRMGHGGAALHGAASGALGGWIFGLLNWLDLFVSD</sequence>
<evidence type="ECO:0000313" key="3">
    <source>
        <dbReference type="Proteomes" id="UP001160499"/>
    </source>
</evidence>
<protein>
    <recommendedName>
        <fullName evidence="1">General stress protein 17M-like domain-containing protein</fullName>
    </recommendedName>
</protein>
<gene>
    <name evidence="2" type="ORF">M2283_009328</name>
</gene>
<organism evidence="2 3">
    <name type="scientific">Streptomyces pseudovenezuelae</name>
    <dbReference type="NCBI Taxonomy" id="67350"/>
    <lineage>
        <taxon>Bacteria</taxon>
        <taxon>Bacillati</taxon>
        <taxon>Actinomycetota</taxon>
        <taxon>Actinomycetes</taxon>
        <taxon>Kitasatosporales</taxon>
        <taxon>Streptomycetaceae</taxon>
        <taxon>Streptomyces</taxon>
        <taxon>Streptomyces aurantiacus group</taxon>
    </lineage>
</organism>
<dbReference type="Pfam" id="PF11181">
    <property type="entry name" value="YflT"/>
    <property type="match status" value="1"/>
</dbReference>
<keyword evidence="3" id="KW-1185">Reference proteome</keyword>
<name>A0ABT6M1X0_9ACTN</name>